<evidence type="ECO:0000259" key="5">
    <source>
        <dbReference type="Pfam" id="PF17681"/>
    </source>
</evidence>
<dbReference type="STRING" id="906689.A0A2I0WQK5"/>
<reference evidence="6 7" key="2">
    <citation type="journal article" date="2017" name="Nature">
        <title>The Apostasia genome and the evolution of orchids.</title>
        <authorList>
            <person name="Zhang G.Q."/>
            <person name="Liu K.W."/>
            <person name="Li Z."/>
            <person name="Lohaus R."/>
            <person name="Hsiao Y.Y."/>
            <person name="Niu S.C."/>
            <person name="Wang J.Y."/>
            <person name="Lin Y.C."/>
            <person name="Xu Q."/>
            <person name="Chen L.J."/>
            <person name="Yoshida K."/>
            <person name="Fujiwara S."/>
            <person name="Wang Z.W."/>
            <person name="Zhang Y.Q."/>
            <person name="Mitsuda N."/>
            <person name="Wang M."/>
            <person name="Liu G.H."/>
            <person name="Pecoraro L."/>
            <person name="Huang H.X."/>
            <person name="Xiao X.J."/>
            <person name="Lin M."/>
            <person name="Wu X.Y."/>
            <person name="Wu W.L."/>
            <person name="Chen Y.Y."/>
            <person name="Chang S.B."/>
            <person name="Sakamoto S."/>
            <person name="Ohme-Takagi M."/>
            <person name="Yagi M."/>
            <person name="Zeng S.J."/>
            <person name="Shen C.Y."/>
            <person name="Yeh C.M."/>
            <person name="Luo Y.B."/>
            <person name="Tsai W.C."/>
            <person name="Van de Peer Y."/>
            <person name="Liu Z.J."/>
        </authorList>
    </citation>
    <scope>NUCLEOTIDE SEQUENCE [LARGE SCALE GENOMIC DNA]</scope>
    <source>
        <tissue evidence="6">The whole plant</tissue>
    </source>
</reference>
<keyword evidence="2" id="KW-0963">Cytoplasm</keyword>
<dbReference type="GO" id="GO:0051321">
    <property type="term" value="P:meiotic cell cycle"/>
    <property type="evidence" value="ECO:0007669"/>
    <property type="project" value="TreeGrafter"/>
</dbReference>
<evidence type="ECO:0000256" key="3">
    <source>
        <dbReference type="ARBA" id="ARBA00022701"/>
    </source>
</evidence>
<evidence type="ECO:0000256" key="2">
    <source>
        <dbReference type="ARBA" id="ARBA00022490"/>
    </source>
</evidence>
<dbReference type="GO" id="GO:0000278">
    <property type="term" value="P:mitotic cell cycle"/>
    <property type="evidence" value="ECO:0007669"/>
    <property type="project" value="TreeGrafter"/>
</dbReference>
<feature type="domain" description="Gamma tubulin complex component protein N-terminal" evidence="5">
    <location>
        <begin position="80"/>
        <end position="219"/>
    </location>
</feature>
<dbReference type="Proteomes" id="UP000233837">
    <property type="component" value="Unassembled WGS sequence"/>
</dbReference>
<organism evidence="6 7">
    <name type="scientific">Dendrobium catenatum</name>
    <dbReference type="NCBI Taxonomy" id="906689"/>
    <lineage>
        <taxon>Eukaryota</taxon>
        <taxon>Viridiplantae</taxon>
        <taxon>Streptophyta</taxon>
        <taxon>Embryophyta</taxon>
        <taxon>Tracheophyta</taxon>
        <taxon>Spermatophyta</taxon>
        <taxon>Magnoliopsida</taxon>
        <taxon>Liliopsida</taxon>
        <taxon>Asparagales</taxon>
        <taxon>Orchidaceae</taxon>
        <taxon>Epidendroideae</taxon>
        <taxon>Malaxideae</taxon>
        <taxon>Dendrobiinae</taxon>
        <taxon>Dendrobium</taxon>
    </lineage>
</organism>
<dbReference type="GO" id="GO:0051225">
    <property type="term" value="P:spindle assembly"/>
    <property type="evidence" value="ECO:0007669"/>
    <property type="project" value="TreeGrafter"/>
</dbReference>
<dbReference type="GO" id="GO:0031122">
    <property type="term" value="P:cytoplasmic microtubule organization"/>
    <property type="evidence" value="ECO:0007669"/>
    <property type="project" value="TreeGrafter"/>
</dbReference>
<dbReference type="GO" id="GO:0051011">
    <property type="term" value="F:microtubule minus-end binding"/>
    <property type="evidence" value="ECO:0007669"/>
    <property type="project" value="TreeGrafter"/>
</dbReference>
<dbReference type="Pfam" id="PF17681">
    <property type="entry name" value="GCP_N_terminal"/>
    <property type="match status" value="1"/>
</dbReference>
<dbReference type="EMBL" id="KZ502480">
    <property type="protein sequence ID" value="PKU77952.1"/>
    <property type="molecule type" value="Genomic_DNA"/>
</dbReference>
<evidence type="ECO:0000256" key="1">
    <source>
        <dbReference type="ARBA" id="ARBA00004245"/>
    </source>
</evidence>
<dbReference type="GO" id="GO:0000930">
    <property type="term" value="C:gamma-tubulin complex"/>
    <property type="evidence" value="ECO:0007669"/>
    <property type="project" value="TreeGrafter"/>
</dbReference>
<evidence type="ECO:0000256" key="4">
    <source>
        <dbReference type="ARBA" id="ARBA00023212"/>
    </source>
</evidence>
<dbReference type="GO" id="GO:0000922">
    <property type="term" value="C:spindle pole"/>
    <property type="evidence" value="ECO:0007669"/>
    <property type="project" value="InterPro"/>
</dbReference>
<evidence type="ECO:0000313" key="6">
    <source>
        <dbReference type="EMBL" id="PKU77952.1"/>
    </source>
</evidence>
<accession>A0A2I0WQK5</accession>
<keyword evidence="7" id="KW-1185">Reference proteome</keyword>
<keyword evidence="4" id="KW-0206">Cytoskeleton</keyword>
<keyword evidence="3" id="KW-0493">Microtubule</keyword>
<comment type="subcellular location">
    <subcellularLocation>
        <location evidence="1">Cytoplasm</location>
        <location evidence="1">Cytoskeleton</location>
    </subcellularLocation>
</comment>
<name>A0A2I0WQK5_9ASPA</name>
<gene>
    <name evidence="6" type="ORF">MA16_Dca011572</name>
</gene>
<dbReference type="AlphaFoldDB" id="A0A2I0WQK5"/>
<protein>
    <recommendedName>
        <fullName evidence="5">Gamma tubulin complex component protein N-terminal domain-containing protein</fullName>
    </recommendedName>
</protein>
<dbReference type="InterPro" id="IPR041470">
    <property type="entry name" value="GCP_N"/>
</dbReference>
<dbReference type="GO" id="GO:0043015">
    <property type="term" value="F:gamma-tubulin binding"/>
    <property type="evidence" value="ECO:0007669"/>
    <property type="project" value="InterPro"/>
</dbReference>
<dbReference type="PANTHER" id="PTHR19302:SF14">
    <property type="entry name" value="GAMMA-TUBULIN COMPLEX COMPONENT 3"/>
    <property type="match status" value="1"/>
</dbReference>
<dbReference type="GO" id="GO:0005874">
    <property type="term" value="C:microtubule"/>
    <property type="evidence" value="ECO:0007669"/>
    <property type="project" value="UniProtKB-KW"/>
</dbReference>
<reference evidence="6 7" key="1">
    <citation type="journal article" date="2016" name="Sci. Rep.">
        <title>The Dendrobium catenatum Lindl. genome sequence provides insights into polysaccharide synthase, floral development and adaptive evolution.</title>
        <authorList>
            <person name="Zhang G.Q."/>
            <person name="Xu Q."/>
            <person name="Bian C."/>
            <person name="Tsai W.C."/>
            <person name="Yeh C.M."/>
            <person name="Liu K.W."/>
            <person name="Yoshida K."/>
            <person name="Zhang L.S."/>
            <person name="Chang S.B."/>
            <person name="Chen F."/>
            <person name="Shi Y."/>
            <person name="Su Y.Y."/>
            <person name="Zhang Y.Q."/>
            <person name="Chen L.J."/>
            <person name="Yin Y."/>
            <person name="Lin M."/>
            <person name="Huang H."/>
            <person name="Deng H."/>
            <person name="Wang Z.W."/>
            <person name="Zhu S.L."/>
            <person name="Zhao X."/>
            <person name="Deng C."/>
            <person name="Niu S.C."/>
            <person name="Huang J."/>
            <person name="Wang M."/>
            <person name="Liu G.H."/>
            <person name="Yang H.J."/>
            <person name="Xiao X.J."/>
            <person name="Hsiao Y.Y."/>
            <person name="Wu W.L."/>
            <person name="Chen Y.Y."/>
            <person name="Mitsuda N."/>
            <person name="Ohme-Takagi M."/>
            <person name="Luo Y.B."/>
            <person name="Van de Peer Y."/>
            <person name="Liu Z.J."/>
        </authorList>
    </citation>
    <scope>NUCLEOTIDE SEQUENCE [LARGE SCALE GENOMIC DNA]</scope>
    <source>
        <tissue evidence="6">The whole plant</tissue>
    </source>
</reference>
<dbReference type="InterPro" id="IPR007259">
    <property type="entry name" value="GCP"/>
</dbReference>
<evidence type="ECO:0000313" key="7">
    <source>
        <dbReference type="Proteomes" id="UP000233837"/>
    </source>
</evidence>
<dbReference type="GO" id="GO:0007020">
    <property type="term" value="P:microtubule nucleation"/>
    <property type="evidence" value="ECO:0007669"/>
    <property type="project" value="InterPro"/>
</dbReference>
<proteinExistence type="predicted"/>
<sequence length="220" mass="24794">MAPKVFESIEQRWKALMGHPNKYATSKCGDAPVLFGSNVPECRVSATRRASSQFQDIELIDLRDGRNAYVESTRITTPNVHHFIPSFSRPTRSIICQLCELGWFFRKVRGYISESIKDQQFEVSTVGQAFCSALQDELSDYYKLLAVLESQYANPIPSAEFDFGGSPENYLSLRRLFVWLAEPMMRMRLMALLVDGCQELRGGAMAGVIHAHAQHGNPLV</sequence>
<dbReference type="PANTHER" id="PTHR19302">
    <property type="entry name" value="GAMMA TUBULIN COMPLEX PROTEIN"/>
    <property type="match status" value="1"/>
</dbReference>